<reference evidence="2 3" key="2">
    <citation type="submission" date="2018-11" db="EMBL/GenBank/DDBJ databases">
        <authorList>
            <consortium name="Pathogen Informatics"/>
        </authorList>
    </citation>
    <scope>NUCLEOTIDE SEQUENCE [LARGE SCALE GENOMIC DNA]</scope>
</reference>
<dbReference type="STRING" id="27835.A0A0N4Y441"/>
<proteinExistence type="predicted"/>
<sequence>MFNIALISEIREIAAPANGDTLETMFSPSSVNNQQVADRSAIAENRRCIEAMETDVSLDGQRAFIQLRRTLDDVRWKGEDISEGDSQSQSALTHVRKILSKPFIPEQRLTACCMPPEGNGGL</sequence>
<gene>
    <name evidence="2" type="ORF">NBR_LOCUS10634</name>
</gene>
<evidence type="ECO:0000313" key="3">
    <source>
        <dbReference type="Proteomes" id="UP000271162"/>
    </source>
</evidence>
<dbReference type="Proteomes" id="UP000271162">
    <property type="component" value="Unassembled WGS sequence"/>
</dbReference>
<evidence type="ECO:0000313" key="4">
    <source>
        <dbReference type="WBParaSite" id="NBR_0001063301-mRNA-1"/>
    </source>
</evidence>
<dbReference type="AlphaFoldDB" id="A0A0N4Y441"/>
<dbReference type="SMART" id="SM00995">
    <property type="entry name" value="AD"/>
    <property type="match status" value="1"/>
</dbReference>
<evidence type="ECO:0000313" key="2">
    <source>
        <dbReference type="EMBL" id="VDL74223.1"/>
    </source>
</evidence>
<dbReference type="Pfam" id="PF09793">
    <property type="entry name" value="AD"/>
    <property type="match status" value="1"/>
</dbReference>
<protein>
    <submittedName>
        <fullName evidence="4">Protein LSM12 homolog (inferred by orthology to a human protein)</fullName>
    </submittedName>
</protein>
<dbReference type="EMBL" id="UYSL01020354">
    <property type="protein sequence ID" value="VDL74223.1"/>
    <property type="molecule type" value="Genomic_DNA"/>
</dbReference>
<organism evidence="4">
    <name type="scientific">Nippostrongylus brasiliensis</name>
    <name type="common">Rat hookworm</name>
    <dbReference type="NCBI Taxonomy" id="27835"/>
    <lineage>
        <taxon>Eukaryota</taxon>
        <taxon>Metazoa</taxon>
        <taxon>Ecdysozoa</taxon>
        <taxon>Nematoda</taxon>
        <taxon>Chromadorea</taxon>
        <taxon>Rhabditida</taxon>
        <taxon>Rhabditina</taxon>
        <taxon>Rhabditomorpha</taxon>
        <taxon>Strongyloidea</taxon>
        <taxon>Heligmosomidae</taxon>
        <taxon>Nippostrongylus</taxon>
    </lineage>
</organism>
<evidence type="ECO:0000259" key="1">
    <source>
        <dbReference type="SMART" id="SM00995"/>
    </source>
</evidence>
<dbReference type="InterPro" id="IPR019181">
    <property type="entry name" value="LSM12_ABD"/>
</dbReference>
<dbReference type="OMA" id="CCVAHED"/>
<reference evidence="4" key="1">
    <citation type="submission" date="2017-02" db="UniProtKB">
        <authorList>
            <consortium name="WormBaseParasite"/>
        </authorList>
    </citation>
    <scope>IDENTIFICATION</scope>
</reference>
<dbReference type="WBParaSite" id="NBR_0001063301-mRNA-1">
    <property type="protein sequence ID" value="NBR_0001063301-mRNA-1"/>
    <property type="gene ID" value="NBR_0001063301"/>
</dbReference>
<name>A0A0N4Y441_NIPBR</name>
<feature type="domain" description="LSM12 anticodon-binding" evidence="1">
    <location>
        <begin position="27"/>
        <end position="98"/>
    </location>
</feature>
<accession>A0A0N4Y441</accession>
<keyword evidence="3" id="KW-1185">Reference proteome</keyword>